<accession>A0A9D9IGH1</accession>
<protein>
    <submittedName>
        <fullName evidence="1">Uncharacterized protein</fullName>
    </submittedName>
</protein>
<proteinExistence type="predicted"/>
<dbReference type="Pfam" id="PF21857">
    <property type="entry name" value="DUF6913"/>
    <property type="match status" value="1"/>
</dbReference>
<dbReference type="Proteomes" id="UP000823604">
    <property type="component" value="Unassembled WGS sequence"/>
</dbReference>
<organism evidence="1 2">
    <name type="scientific">Candidatus Merdivivens pullicola</name>
    <dbReference type="NCBI Taxonomy" id="2840872"/>
    <lineage>
        <taxon>Bacteria</taxon>
        <taxon>Pseudomonadati</taxon>
        <taxon>Bacteroidota</taxon>
        <taxon>Bacteroidia</taxon>
        <taxon>Bacteroidales</taxon>
        <taxon>Muribaculaceae</taxon>
        <taxon>Muribaculaceae incertae sedis</taxon>
        <taxon>Candidatus Merdivivens</taxon>
    </lineage>
</organism>
<dbReference type="AlphaFoldDB" id="A0A9D9IGH1"/>
<evidence type="ECO:0000313" key="2">
    <source>
        <dbReference type="Proteomes" id="UP000823604"/>
    </source>
</evidence>
<reference evidence="1" key="2">
    <citation type="journal article" date="2021" name="PeerJ">
        <title>Extensive microbial diversity within the chicken gut microbiome revealed by metagenomics and culture.</title>
        <authorList>
            <person name="Gilroy R."/>
            <person name="Ravi A."/>
            <person name="Getino M."/>
            <person name="Pursley I."/>
            <person name="Horton D.L."/>
            <person name="Alikhan N.F."/>
            <person name="Baker D."/>
            <person name="Gharbi K."/>
            <person name="Hall N."/>
            <person name="Watson M."/>
            <person name="Adriaenssens E.M."/>
            <person name="Foster-Nyarko E."/>
            <person name="Jarju S."/>
            <person name="Secka A."/>
            <person name="Antonio M."/>
            <person name="Oren A."/>
            <person name="Chaudhuri R.R."/>
            <person name="La Ragione R."/>
            <person name="Hildebrand F."/>
            <person name="Pallen M.J."/>
        </authorList>
    </citation>
    <scope>NUCLEOTIDE SEQUENCE</scope>
    <source>
        <strain evidence="1">B1-8020</strain>
    </source>
</reference>
<name>A0A9D9IGH1_9BACT</name>
<reference evidence="1" key="1">
    <citation type="submission" date="2020-10" db="EMBL/GenBank/DDBJ databases">
        <authorList>
            <person name="Gilroy R."/>
        </authorList>
    </citation>
    <scope>NUCLEOTIDE SEQUENCE</scope>
    <source>
        <strain evidence="1">B1-8020</strain>
    </source>
</reference>
<comment type="caution">
    <text evidence="1">The sequence shown here is derived from an EMBL/GenBank/DDBJ whole genome shotgun (WGS) entry which is preliminary data.</text>
</comment>
<evidence type="ECO:0000313" key="1">
    <source>
        <dbReference type="EMBL" id="MBO8472268.1"/>
    </source>
</evidence>
<dbReference type="InterPro" id="IPR054207">
    <property type="entry name" value="DUF6913"/>
</dbReference>
<sequence>MNPISRHIRKRKESLFAQPERRAVFMTPEKASQALVVCDKHSPETEEILKRLRTWTSGYDISMFTIFFSLDEKGRSSSNETESKDSVTIYKNDINIFKIPDTVKLENTLHKSFDLLICLMPASSYPVEFIVKCCTASFKTGISDKPDGLFDLVVAGDKGVIEKTEFLLKTLSKIKND</sequence>
<dbReference type="EMBL" id="JADIMA010000014">
    <property type="protein sequence ID" value="MBO8472268.1"/>
    <property type="molecule type" value="Genomic_DNA"/>
</dbReference>
<gene>
    <name evidence="1" type="ORF">IAB81_01380</name>
</gene>